<dbReference type="InterPro" id="IPR014844">
    <property type="entry name" value="PalH"/>
</dbReference>
<evidence type="ECO:0000256" key="2">
    <source>
        <dbReference type="ARBA" id="ARBA00022692"/>
    </source>
</evidence>
<accession>A0A0W0D226</accession>
<keyword evidence="3" id="KW-1133">Transmembrane helix</keyword>
<name>A0A0W0D226_CANGB</name>
<evidence type="ECO:0000256" key="1">
    <source>
        <dbReference type="ARBA" id="ARBA00004141"/>
    </source>
</evidence>
<dbReference type="PANTHER" id="PTHR35779:SF2">
    <property type="entry name" value="PROTEIN DFG16"/>
    <property type="match status" value="1"/>
</dbReference>
<dbReference type="PANTHER" id="PTHR35779">
    <property type="entry name" value="PH-RESPONSE REGULATOR PROTEIN PALH/RIM21"/>
    <property type="match status" value="1"/>
</dbReference>
<evidence type="ECO:0000256" key="3">
    <source>
        <dbReference type="ARBA" id="ARBA00022989"/>
    </source>
</evidence>
<dbReference type="GO" id="GO:0005886">
    <property type="term" value="C:plasma membrane"/>
    <property type="evidence" value="ECO:0007669"/>
    <property type="project" value="TreeGrafter"/>
</dbReference>
<dbReference type="VEuPathDB" id="FungiDB:B1J91_H08129g"/>
<dbReference type="EMBL" id="LLZZ01000116">
    <property type="protein sequence ID" value="KTB04728.1"/>
    <property type="molecule type" value="Genomic_DNA"/>
</dbReference>
<dbReference type="Pfam" id="PF08733">
    <property type="entry name" value="PalH"/>
    <property type="match status" value="1"/>
</dbReference>
<organism evidence="5 6">
    <name type="scientific">Candida glabrata</name>
    <name type="common">Yeast</name>
    <name type="synonym">Torulopsis glabrata</name>
    <dbReference type="NCBI Taxonomy" id="5478"/>
    <lineage>
        <taxon>Eukaryota</taxon>
        <taxon>Fungi</taxon>
        <taxon>Dikarya</taxon>
        <taxon>Ascomycota</taxon>
        <taxon>Saccharomycotina</taxon>
        <taxon>Saccharomycetes</taxon>
        <taxon>Saccharomycetales</taxon>
        <taxon>Saccharomycetaceae</taxon>
        <taxon>Nakaseomyces</taxon>
    </lineage>
</organism>
<evidence type="ECO:0000256" key="4">
    <source>
        <dbReference type="ARBA" id="ARBA00023136"/>
    </source>
</evidence>
<dbReference type="Proteomes" id="UP000054886">
    <property type="component" value="Unassembled WGS sequence"/>
</dbReference>
<dbReference type="VEuPathDB" id="FungiDB:GVI51_H08041"/>
<dbReference type="VEuPathDB" id="FungiDB:GWK60_H08107"/>
<evidence type="ECO:0000313" key="6">
    <source>
        <dbReference type="Proteomes" id="UP000054886"/>
    </source>
</evidence>
<keyword evidence="4" id="KW-0472">Membrane</keyword>
<dbReference type="GO" id="GO:0071467">
    <property type="term" value="P:cellular response to pH"/>
    <property type="evidence" value="ECO:0007669"/>
    <property type="project" value="TreeGrafter"/>
</dbReference>
<reference evidence="5 6" key="1">
    <citation type="submission" date="2015-10" db="EMBL/GenBank/DDBJ databases">
        <title>Draft genomes sequences of Candida glabrata isolates 1A, 1B, 2A, 2B, 3A and 3B.</title>
        <authorList>
            <person name="Haavelsrud O.E."/>
            <person name="Gaustad P."/>
        </authorList>
    </citation>
    <scope>NUCLEOTIDE SEQUENCE [LARGE SCALE GENOMIC DNA]</scope>
    <source>
        <strain evidence="5">910700640</strain>
    </source>
</reference>
<keyword evidence="2" id="KW-0812">Transmembrane</keyword>
<sequence length="566" mass="65256">MPNFNDSSYGYLKSNNYGKDLNNNLWKLSGILNSTIFETINSTNQLLHDKAYSCVANLFSGGIVSSADNDLNSGALNYTAKSPLVFIHCSNNTNDKNSVILENIMQNAVRNISDLMTYEGLGSGTVLAKTDKFYLGMLLICFGQISICIAYWMLFTVVVLLPADDHNRQNKLVLIFVLFSAITEAIILNRTVINVIQPQYYNNYQRSEEYESIIINSNLVKSCDLIYSVFTHFNWLLIIIYMYPTVSLKWVEHVKKLPNGVRHFKHYHICLAIILMLIDDILFCLLLWTNTKPSIHVAFKSFEIIIYTIFCLLLVYFVWSNFAFVLRPKVQKSGCDIDTSETSSKFTTTNETCDNCEKASYSFANKSQNIFVVVMKKGLRLVFYLFNGFFNYFKWSYYHLKVLWKDYQDILPLLAYNIVLFGLSYWATIFFTMGEYYHRRWAYNIVYFLRALITVNVWALIGVLEKKKIIASRKTVLGRQIRTNSFNENRDITTLGDHFISREDNNINSGGLISDFYIDKASPRVSPQRNSGEIYESSSANKITPHLNTAKYLLRAYPGARRKKKL</sequence>
<protein>
    <submittedName>
        <fullName evidence="5">Protein DFG16</fullName>
    </submittedName>
</protein>
<comment type="subcellular location">
    <subcellularLocation>
        <location evidence="1">Membrane</location>
        <topology evidence="1">Multi-pass membrane protein</topology>
    </subcellularLocation>
</comment>
<evidence type="ECO:0000313" key="5">
    <source>
        <dbReference type="EMBL" id="KTB04728.1"/>
    </source>
</evidence>
<dbReference type="VEuPathDB" id="FungiDB:CAGL0H08129g"/>
<dbReference type="AlphaFoldDB" id="A0A0W0D226"/>
<comment type="caution">
    <text evidence="5">The sequence shown here is derived from an EMBL/GenBank/DDBJ whole genome shotgun (WGS) entry which is preliminary data.</text>
</comment>
<proteinExistence type="predicted"/>
<gene>
    <name evidence="5" type="ORF">AO440_002245</name>
</gene>